<proteinExistence type="predicted"/>
<dbReference type="Proteomes" id="UP000276133">
    <property type="component" value="Unassembled WGS sequence"/>
</dbReference>
<reference evidence="2 3" key="1">
    <citation type="journal article" date="2018" name="Sci. Rep.">
        <title>Genomic signatures of local adaptation to the degree of environmental predictability in rotifers.</title>
        <authorList>
            <person name="Franch-Gras L."/>
            <person name="Hahn C."/>
            <person name="Garcia-Roger E.M."/>
            <person name="Carmona M.J."/>
            <person name="Serra M."/>
            <person name="Gomez A."/>
        </authorList>
    </citation>
    <scope>NUCLEOTIDE SEQUENCE [LARGE SCALE GENOMIC DNA]</scope>
    <source>
        <strain evidence="2">HYR1</strain>
    </source>
</reference>
<evidence type="ECO:0000313" key="2">
    <source>
        <dbReference type="EMBL" id="RNA14258.1"/>
    </source>
</evidence>
<keyword evidence="1" id="KW-1133">Transmembrane helix</keyword>
<keyword evidence="3" id="KW-1185">Reference proteome</keyword>
<keyword evidence="1" id="KW-0812">Transmembrane</keyword>
<sequence length="75" mass="8536">MLLSSKDLNQKSSFVAVSVDMLTFGLANFDLMISVLSLGFNYHSGTTKIKYHFNKLMSRIKLTPRAFNEKIQFNS</sequence>
<feature type="transmembrane region" description="Helical" evidence="1">
    <location>
        <begin position="12"/>
        <end position="40"/>
    </location>
</feature>
<evidence type="ECO:0000256" key="1">
    <source>
        <dbReference type="SAM" id="Phobius"/>
    </source>
</evidence>
<accession>A0A3M7QTE2</accession>
<gene>
    <name evidence="2" type="ORF">BpHYR1_045628</name>
</gene>
<evidence type="ECO:0000313" key="3">
    <source>
        <dbReference type="Proteomes" id="UP000276133"/>
    </source>
</evidence>
<name>A0A3M7QTE2_BRAPC</name>
<keyword evidence="1" id="KW-0472">Membrane</keyword>
<dbReference type="EMBL" id="REGN01005225">
    <property type="protein sequence ID" value="RNA14258.1"/>
    <property type="molecule type" value="Genomic_DNA"/>
</dbReference>
<protein>
    <submittedName>
        <fullName evidence="2">Uncharacterized protein</fullName>
    </submittedName>
</protein>
<organism evidence="2 3">
    <name type="scientific">Brachionus plicatilis</name>
    <name type="common">Marine rotifer</name>
    <name type="synonym">Brachionus muelleri</name>
    <dbReference type="NCBI Taxonomy" id="10195"/>
    <lineage>
        <taxon>Eukaryota</taxon>
        <taxon>Metazoa</taxon>
        <taxon>Spiralia</taxon>
        <taxon>Gnathifera</taxon>
        <taxon>Rotifera</taxon>
        <taxon>Eurotatoria</taxon>
        <taxon>Monogononta</taxon>
        <taxon>Pseudotrocha</taxon>
        <taxon>Ploima</taxon>
        <taxon>Brachionidae</taxon>
        <taxon>Brachionus</taxon>
    </lineage>
</organism>
<dbReference type="AlphaFoldDB" id="A0A3M7QTE2"/>
<comment type="caution">
    <text evidence="2">The sequence shown here is derived from an EMBL/GenBank/DDBJ whole genome shotgun (WGS) entry which is preliminary data.</text>
</comment>